<dbReference type="Proteomes" id="UP001384579">
    <property type="component" value="Unassembled WGS sequence"/>
</dbReference>
<keyword evidence="2" id="KW-1185">Reference proteome</keyword>
<dbReference type="Pfam" id="PF13365">
    <property type="entry name" value="Trypsin_2"/>
    <property type="match status" value="1"/>
</dbReference>
<evidence type="ECO:0000313" key="2">
    <source>
        <dbReference type="Proteomes" id="UP001384579"/>
    </source>
</evidence>
<keyword evidence="1" id="KW-0378">Hydrolase</keyword>
<name>A0ABU8YWN7_9CYAN</name>
<proteinExistence type="predicted"/>
<keyword evidence="1" id="KW-0645">Protease</keyword>
<dbReference type="RefSeq" id="WP_340542218.1">
    <property type="nucleotide sequence ID" value="NZ_JBBLXS010000733.1"/>
</dbReference>
<evidence type="ECO:0000313" key="1">
    <source>
        <dbReference type="EMBL" id="MEK0188728.1"/>
    </source>
</evidence>
<accession>A0ABU8YWN7</accession>
<dbReference type="SUPFAM" id="SSF50494">
    <property type="entry name" value="Trypsin-like serine proteases"/>
    <property type="match status" value="1"/>
</dbReference>
<protein>
    <submittedName>
        <fullName evidence="1">Serine protease</fullName>
    </submittedName>
</protein>
<dbReference type="EMBL" id="JBBLXS010000733">
    <property type="protein sequence ID" value="MEK0188728.1"/>
    <property type="molecule type" value="Genomic_DNA"/>
</dbReference>
<gene>
    <name evidence="1" type="ORF">WMG39_28350</name>
</gene>
<dbReference type="GO" id="GO:0008233">
    <property type="term" value="F:peptidase activity"/>
    <property type="evidence" value="ECO:0007669"/>
    <property type="project" value="UniProtKB-KW"/>
</dbReference>
<dbReference type="InterPro" id="IPR043504">
    <property type="entry name" value="Peptidase_S1_PA_chymotrypsin"/>
</dbReference>
<feature type="non-terminal residue" evidence="1">
    <location>
        <position position="186"/>
    </location>
</feature>
<sequence>MEKLARQTTVRIKTGKFSGSGAIVRSSGQIYTVLTSWHVVAFERGDRTIVTWDGILHKPLLSTVQRLGNTDLAIVQFRSHKEYKLAPISPEPAAVSETVLAAGFPGDSEVDAWVMTRGFVSLVLPKSLPQGYSLGYTNEVKIGMSGGPIFNAKGLLVGINGRGKYRDPNFGVYAFEDGSEPTPELL</sequence>
<reference evidence="1 2" key="1">
    <citation type="journal article" date="2020" name="Harmful Algae">
        <title>Molecular and morphological characterization of a novel dihydroanatoxin-a producing Microcoleus species (cyanobacteria) from the Russian River, California, USA.</title>
        <authorList>
            <person name="Conklin K.Y."/>
            <person name="Stancheva R."/>
            <person name="Otten T.G."/>
            <person name="Fadness R."/>
            <person name="Boyer G.L."/>
            <person name="Read B."/>
            <person name="Zhang X."/>
            <person name="Sheath R.G."/>
        </authorList>
    </citation>
    <scope>NUCLEOTIDE SEQUENCE [LARGE SCALE GENOMIC DNA]</scope>
    <source>
        <strain evidence="1 2">PTRS2</strain>
    </source>
</reference>
<dbReference type="GO" id="GO:0006508">
    <property type="term" value="P:proteolysis"/>
    <property type="evidence" value="ECO:0007669"/>
    <property type="project" value="UniProtKB-KW"/>
</dbReference>
<comment type="caution">
    <text evidence="1">The sequence shown here is derived from an EMBL/GenBank/DDBJ whole genome shotgun (WGS) entry which is preliminary data.</text>
</comment>
<dbReference type="InterPro" id="IPR009003">
    <property type="entry name" value="Peptidase_S1_PA"/>
</dbReference>
<organism evidence="1 2">
    <name type="scientific">Microcoleus anatoxicus PTRS2</name>
    <dbReference type="NCBI Taxonomy" id="2705321"/>
    <lineage>
        <taxon>Bacteria</taxon>
        <taxon>Bacillati</taxon>
        <taxon>Cyanobacteriota</taxon>
        <taxon>Cyanophyceae</taxon>
        <taxon>Oscillatoriophycideae</taxon>
        <taxon>Oscillatoriales</taxon>
        <taxon>Microcoleaceae</taxon>
        <taxon>Microcoleus</taxon>
        <taxon>Microcoleus anatoxicus</taxon>
    </lineage>
</organism>
<dbReference type="Gene3D" id="2.40.10.10">
    <property type="entry name" value="Trypsin-like serine proteases"/>
    <property type="match status" value="2"/>
</dbReference>